<protein>
    <submittedName>
        <fullName evidence="2">Uncharacterized protein</fullName>
    </submittedName>
</protein>
<feature type="region of interest" description="Disordered" evidence="1">
    <location>
        <begin position="126"/>
        <end position="251"/>
    </location>
</feature>
<evidence type="ECO:0000256" key="1">
    <source>
        <dbReference type="SAM" id="MobiDB-lite"/>
    </source>
</evidence>
<feature type="compositionally biased region" description="Basic and acidic residues" evidence="1">
    <location>
        <begin position="222"/>
        <end position="231"/>
    </location>
</feature>
<feature type="compositionally biased region" description="Basic residues" evidence="1">
    <location>
        <begin position="181"/>
        <end position="198"/>
    </location>
</feature>
<sequence>MPWKGKRVWGGKGGVLDIRAAARHYESRCTASGLTSACTSLPPLPTIVLSRSRISNLVVGVCGCGPRCALCARLLCFPVEAAGWPEARQEKEIEDGLKKGRQFARAVANLRGFSTRVDFNVLNATLAERPPDHTPSNTESGHERDCNNTSRKTVVETPSTDHGSICLKAGNTATDKDQAKKQKRKNRQRECRHHSGKKYVREKERERERESWHFRGGGNQEIPEKTHRPEESSSTIPTCGNPGVTRSGIEPSPWWEASRLTAQPPRPPSLCQMMLLVGGFSRGSPVTPALEFQRCSILKSFHRHRLSRDSPVGYNRLILNAVKYRVVSGVVWTNRTRVSSNADTNRTSVLAVVDPLVHTVFDTSWRTQAQSSPSTVTADHQCAVSIDISVHQTAKSSLQVIELHLTILSAPSAATRKRSKMAVRSFELGRTKHTPDRARSLGRVDPERSARPTKLRFPFPRANFVLPVPLATISRPAQTHKQWLRLTEYWILIVAAAH</sequence>
<reference evidence="2 3" key="1">
    <citation type="submission" date="2023-02" db="EMBL/GenBank/DDBJ databases">
        <title>LHISI_Scaffold_Assembly.</title>
        <authorList>
            <person name="Stuart O.P."/>
            <person name="Cleave R."/>
            <person name="Magrath M.J.L."/>
            <person name="Mikheyev A.S."/>
        </authorList>
    </citation>
    <scope>NUCLEOTIDE SEQUENCE [LARGE SCALE GENOMIC DNA]</scope>
    <source>
        <strain evidence="2">Daus_M_001</strain>
        <tissue evidence="2">Leg muscle</tissue>
    </source>
</reference>
<organism evidence="2 3">
    <name type="scientific">Dryococelus australis</name>
    <dbReference type="NCBI Taxonomy" id="614101"/>
    <lineage>
        <taxon>Eukaryota</taxon>
        <taxon>Metazoa</taxon>
        <taxon>Ecdysozoa</taxon>
        <taxon>Arthropoda</taxon>
        <taxon>Hexapoda</taxon>
        <taxon>Insecta</taxon>
        <taxon>Pterygota</taxon>
        <taxon>Neoptera</taxon>
        <taxon>Polyneoptera</taxon>
        <taxon>Phasmatodea</taxon>
        <taxon>Verophasmatodea</taxon>
        <taxon>Anareolatae</taxon>
        <taxon>Phasmatidae</taxon>
        <taxon>Eurycanthinae</taxon>
        <taxon>Dryococelus</taxon>
    </lineage>
</organism>
<dbReference type="EMBL" id="JARBHB010000017">
    <property type="protein sequence ID" value="KAJ8865892.1"/>
    <property type="molecule type" value="Genomic_DNA"/>
</dbReference>
<accession>A0ABQ9G1H1</accession>
<keyword evidence="3" id="KW-1185">Reference proteome</keyword>
<comment type="caution">
    <text evidence="2">The sequence shown here is derived from an EMBL/GenBank/DDBJ whole genome shotgun (WGS) entry which is preliminary data.</text>
</comment>
<name>A0ABQ9G1H1_9NEOP</name>
<evidence type="ECO:0000313" key="3">
    <source>
        <dbReference type="Proteomes" id="UP001159363"/>
    </source>
</evidence>
<evidence type="ECO:0000313" key="2">
    <source>
        <dbReference type="EMBL" id="KAJ8865892.1"/>
    </source>
</evidence>
<dbReference type="Proteomes" id="UP001159363">
    <property type="component" value="Chromosome 16"/>
</dbReference>
<gene>
    <name evidence="2" type="ORF">PR048_033415</name>
</gene>
<feature type="compositionally biased region" description="Polar residues" evidence="1">
    <location>
        <begin position="147"/>
        <end position="162"/>
    </location>
</feature>
<proteinExistence type="predicted"/>
<feature type="compositionally biased region" description="Basic and acidic residues" evidence="1">
    <location>
        <begin position="199"/>
        <end position="213"/>
    </location>
</feature>